<dbReference type="PANTHER" id="PTHR43668">
    <property type="entry name" value="ALLANTOINASE"/>
    <property type="match status" value="1"/>
</dbReference>
<dbReference type="Gene3D" id="3.20.20.140">
    <property type="entry name" value="Metal-dependent hydrolases"/>
    <property type="match status" value="1"/>
</dbReference>
<dbReference type="RefSeq" id="WP_145814339.1">
    <property type="nucleotide sequence ID" value="NZ_VIVK01000003.1"/>
</dbReference>
<dbReference type="Proteomes" id="UP000318380">
    <property type="component" value="Unassembled WGS sequence"/>
</dbReference>
<evidence type="ECO:0000256" key="5">
    <source>
        <dbReference type="ARBA" id="ARBA00012863"/>
    </source>
</evidence>
<reference evidence="11 12" key="1">
    <citation type="submission" date="2019-06" db="EMBL/GenBank/DDBJ databases">
        <title>Sequencing the genomes of 1000 actinobacteria strains.</title>
        <authorList>
            <person name="Klenk H.-P."/>
        </authorList>
    </citation>
    <scope>NUCLEOTIDE SEQUENCE [LARGE SCALE GENOMIC DNA]</scope>
    <source>
        <strain evidence="11 12">DSM 24683</strain>
    </source>
</reference>
<dbReference type="GO" id="GO:0004038">
    <property type="term" value="F:allantoinase activity"/>
    <property type="evidence" value="ECO:0007669"/>
    <property type="project" value="UniProtKB-EC"/>
</dbReference>
<keyword evidence="7" id="KW-0479">Metal-binding</keyword>
<comment type="caution">
    <text evidence="11">The sequence shown here is derived from an EMBL/GenBank/DDBJ whole genome shotgun (WGS) entry which is preliminary data.</text>
</comment>
<comment type="pathway">
    <text evidence="2">Nitrogen metabolism; (S)-allantoin degradation; allantoate from (S)-allantoin: step 1/1.</text>
</comment>
<organism evidence="11 12">
    <name type="scientific">Kribbella amoyensis</name>
    <dbReference type="NCBI Taxonomy" id="996641"/>
    <lineage>
        <taxon>Bacteria</taxon>
        <taxon>Bacillati</taxon>
        <taxon>Actinomycetota</taxon>
        <taxon>Actinomycetes</taxon>
        <taxon>Propionibacteriales</taxon>
        <taxon>Kribbellaceae</taxon>
        <taxon>Kribbella</taxon>
    </lineage>
</organism>
<evidence type="ECO:0000256" key="1">
    <source>
        <dbReference type="ARBA" id="ARBA00001947"/>
    </source>
</evidence>
<protein>
    <recommendedName>
        <fullName evidence="5">allantoinase</fullName>
        <ecNumber evidence="5">3.5.2.5</ecNumber>
    </recommendedName>
</protein>
<dbReference type="InterPro" id="IPR050138">
    <property type="entry name" value="DHOase/Allantoinase_Hydrolase"/>
</dbReference>
<keyword evidence="8" id="KW-0378">Hydrolase</keyword>
<keyword evidence="12" id="KW-1185">Reference proteome</keyword>
<dbReference type="Pfam" id="PF01979">
    <property type="entry name" value="Amidohydro_1"/>
    <property type="match status" value="1"/>
</dbReference>
<dbReference type="GO" id="GO:0000256">
    <property type="term" value="P:allantoin catabolic process"/>
    <property type="evidence" value="ECO:0007669"/>
    <property type="project" value="InterPro"/>
</dbReference>
<dbReference type="GO" id="GO:0005737">
    <property type="term" value="C:cytoplasm"/>
    <property type="evidence" value="ECO:0007669"/>
    <property type="project" value="TreeGrafter"/>
</dbReference>
<proteinExistence type="inferred from homology"/>
<evidence type="ECO:0000256" key="4">
    <source>
        <dbReference type="ARBA" id="ARBA00011881"/>
    </source>
</evidence>
<evidence type="ECO:0000256" key="6">
    <source>
        <dbReference type="ARBA" id="ARBA00022631"/>
    </source>
</evidence>
<evidence type="ECO:0000256" key="2">
    <source>
        <dbReference type="ARBA" id="ARBA00004968"/>
    </source>
</evidence>
<feature type="domain" description="Amidohydrolase-related" evidence="10">
    <location>
        <begin position="51"/>
        <end position="425"/>
    </location>
</feature>
<dbReference type="GO" id="GO:0050897">
    <property type="term" value="F:cobalt ion binding"/>
    <property type="evidence" value="ECO:0007669"/>
    <property type="project" value="InterPro"/>
</dbReference>
<comment type="cofactor">
    <cofactor evidence="1">
        <name>Zn(2+)</name>
        <dbReference type="ChEBI" id="CHEBI:29105"/>
    </cofactor>
</comment>
<comment type="similarity">
    <text evidence="3">Belongs to the metallo-dependent hydrolases superfamily. Allantoinase family.</text>
</comment>
<gene>
    <name evidence="11" type="ORF">FB561_7022</name>
</gene>
<keyword evidence="9" id="KW-0862">Zinc</keyword>
<evidence type="ECO:0000256" key="9">
    <source>
        <dbReference type="ARBA" id="ARBA00022833"/>
    </source>
</evidence>
<evidence type="ECO:0000259" key="10">
    <source>
        <dbReference type="Pfam" id="PF01979"/>
    </source>
</evidence>
<dbReference type="SUPFAM" id="SSF51338">
    <property type="entry name" value="Composite domain of metallo-dependent hydrolases"/>
    <property type="match status" value="1"/>
</dbReference>
<dbReference type="NCBIfam" id="TIGR03178">
    <property type="entry name" value="allantoinase"/>
    <property type="match status" value="1"/>
</dbReference>
<dbReference type="InterPro" id="IPR006680">
    <property type="entry name" value="Amidohydro-rel"/>
</dbReference>
<dbReference type="InterPro" id="IPR017593">
    <property type="entry name" value="Allantoinase"/>
</dbReference>
<dbReference type="InterPro" id="IPR032466">
    <property type="entry name" value="Metal_Hydrolase"/>
</dbReference>
<dbReference type="PANTHER" id="PTHR43668:SF2">
    <property type="entry name" value="ALLANTOINASE"/>
    <property type="match status" value="1"/>
</dbReference>
<dbReference type="OrthoDB" id="9803027at2"/>
<dbReference type="EMBL" id="VIVK01000003">
    <property type="protein sequence ID" value="TWD73137.1"/>
    <property type="molecule type" value="Genomic_DNA"/>
</dbReference>
<keyword evidence="6" id="KW-0659">Purine metabolism</keyword>
<evidence type="ECO:0000313" key="12">
    <source>
        <dbReference type="Proteomes" id="UP000318380"/>
    </source>
</evidence>
<evidence type="ECO:0000256" key="8">
    <source>
        <dbReference type="ARBA" id="ARBA00022801"/>
    </source>
</evidence>
<name>A0A561B2Q1_9ACTN</name>
<accession>A0A561B2Q1</accession>
<dbReference type="AlphaFoldDB" id="A0A561B2Q1"/>
<dbReference type="GO" id="GO:0008270">
    <property type="term" value="F:zinc ion binding"/>
    <property type="evidence" value="ECO:0007669"/>
    <property type="project" value="InterPro"/>
</dbReference>
<dbReference type="EC" id="3.5.2.5" evidence="5"/>
<dbReference type="FunFam" id="3.20.20.140:FF:000032">
    <property type="entry name" value="Allantoinase Dal1"/>
    <property type="match status" value="1"/>
</dbReference>
<dbReference type="GO" id="GO:0006145">
    <property type="term" value="P:purine nucleobase catabolic process"/>
    <property type="evidence" value="ECO:0007669"/>
    <property type="project" value="TreeGrafter"/>
</dbReference>
<evidence type="ECO:0000256" key="7">
    <source>
        <dbReference type="ARBA" id="ARBA00022723"/>
    </source>
</evidence>
<dbReference type="SUPFAM" id="SSF51556">
    <property type="entry name" value="Metallo-dependent hydrolases"/>
    <property type="match status" value="1"/>
</dbReference>
<dbReference type="InterPro" id="IPR011059">
    <property type="entry name" value="Metal-dep_hydrolase_composite"/>
</dbReference>
<evidence type="ECO:0000256" key="3">
    <source>
        <dbReference type="ARBA" id="ARBA00010368"/>
    </source>
</evidence>
<comment type="subunit">
    <text evidence="4">Homotetramer.</text>
</comment>
<sequence length="443" mass="47553">MDVVLRARRVVTPSGEAPRSVGVEAGRIVAVDAYDAPSPADHVITLEDDVVLMPGLVDTHVHVNEPGRTAWEGFPSATRAAAAGGITTIVDMPLNSVPPTTDVVALDLKRKCAEGNAFVDVGFWGGVVPGNLGELRALHDAGVFGFKCFLAPSGVDEFPQLNASELERALHEIHEFDGLLLVHAEDAGTLERSPEPHGRMYREFLSSRPRRAEDVAVVTVLDLAARTGCRVHLLHLSSTDEVPRLAAARGSGVPVSVETCPHYLVFVAEEIGEGATQYKCCPPIREAVNREELWRGLADGVIDAVVSDHSPCPADLKQFDTGDFDAAWGGIASLQVGLPAMWTQASRRGYTVSDLARWMAESPARLAGLTDRGSIEVGRQADFCVFAPDEAFVVDQAKLWHKCPLTPYDGLALAGVVRSTWLRGEPIEVDGVPRGRLLVRGAS</sequence>
<evidence type="ECO:0000313" key="11">
    <source>
        <dbReference type="EMBL" id="TWD73137.1"/>
    </source>
</evidence>